<comment type="caution">
    <text evidence="2">The sequence shown here is derived from an EMBL/GenBank/DDBJ whole genome shotgun (WGS) entry which is preliminary data.</text>
</comment>
<evidence type="ECO:0000313" key="3">
    <source>
        <dbReference type="Proteomes" id="UP000286997"/>
    </source>
</evidence>
<protein>
    <submittedName>
        <fullName evidence="2">Pyridoxamine 5'-phosphate oxidase family protein</fullName>
    </submittedName>
</protein>
<dbReference type="Pfam" id="PF01243">
    <property type="entry name" value="PNPOx_N"/>
    <property type="match status" value="1"/>
</dbReference>
<dbReference type="OrthoDB" id="9790331at2"/>
<proteinExistence type="predicted"/>
<dbReference type="InterPro" id="IPR024029">
    <property type="entry name" value="Pyridox_Oxase_FMN-dep"/>
</dbReference>
<sequence>MTETPGQTPPIRTQDELRAEYGPINPLAEKKVLGYLDGFCRDFIALSPFLVLASSDGEGRSDASPRGDAAGFVAVLDERTLLIPDRLGNKRVDSFANILRYPAVGLIFMVPGINETLRVNGRASLARDADLLAPLAAQGKVPPVGLLVEVHETFFHCGKALMRSKLWDPSLHVERSSFPTLGRIIAEQTASVTVEAAERTMEEGYRTRLY</sequence>
<dbReference type="Proteomes" id="UP000286997">
    <property type="component" value="Unassembled WGS sequence"/>
</dbReference>
<dbReference type="NCBIfam" id="TIGR04025">
    <property type="entry name" value="PPOX_FMN_DR2398"/>
    <property type="match status" value="1"/>
</dbReference>
<dbReference type="InterPro" id="IPR011576">
    <property type="entry name" value="Pyridox_Oxase_N"/>
</dbReference>
<dbReference type="PANTHER" id="PTHR42815">
    <property type="entry name" value="FAD-BINDING, PUTATIVE (AFU_ORTHOLOGUE AFUA_6G07600)-RELATED"/>
    <property type="match status" value="1"/>
</dbReference>
<dbReference type="EMBL" id="SACP01000009">
    <property type="protein sequence ID" value="RVU18369.1"/>
    <property type="molecule type" value="Genomic_DNA"/>
</dbReference>
<dbReference type="AlphaFoldDB" id="A0A437P813"/>
<dbReference type="RefSeq" id="WP_127728800.1">
    <property type="nucleotide sequence ID" value="NZ_SACP01000009.1"/>
</dbReference>
<evidence type="ECO:0000259" key="1">
    <source>
        <dbReference type="Pfam" id="PF01243"/>
    </source>
</evidence>
<dbReference type="Gene3D" id="2.30.110.10">
    <property type="entry name" value="Electron Transport, Fmn-binding Protein, Chain A"/>
    <property type="match status" value="1"/>
</dbReference>
<dbReference type="SUPFAM" id="SSF50475">
    <property type="entry name" value="FMN-binding split barrel"/>
    <property type="match status" value="1"/>
</dbReference>
<dbReference type="InterPro" id="IPR012349">
    <property type="entry name" value="Split_barrel_FMN-bd"/>
</dbReference>
<name>A0A437P813_9HYPH</name>
<reference evidence="2 3" key="1">
    <citation type="submission" date="2019-01" db="EMBL/GenBank/DDBJ databases">
        <authorList>
            <person name="Chen W.-M."/>
        </authorList>
    </citation>
    <scope>NUCLEOTIDE SEQUENCE [LARGE SCALE GENOMIC DNA]</scope>
    <source>
        <strain evidence="2 3">TER-1</strain>
    </source>
</reference>
<feature type="domain" description="Pyridoxamine 5'-phosphate oxidase N-terminal" evidence="1">
    <location>
        <begin position="40"/>
        <end position="137"/>
    </location>
</feature>
<gene>
    <name evidence="2" type="ORF">EOE48_10755</name>
</gene>
<accession>A0A437P813</accession>
<organism evidence="2 3">
    <name type="scientific">Methylobacterium oryzihabitans</name>
    <dbReference type="NCBI Taxonomy" id="2499852"/>
    <lineage>
        <taxon>Bacteria</taxon>
        <taxon>Pseudomonadati</taxon>
        <taxon>Pseudomonadota</taxon>
        <taxon>Alphaproteobacteria</taxon>
        <taxon>Hyphomicrobiales</taxon>
        <taxon>Methylobacteriaceae</taxon>
        <taxon>Methylobacterium</taxon>
    </lineage>
</organism>
<dbReference type="PANTHER" id="PTHR42815:SF2">
    <property type="entry name" value="FAD-BINDING, PUTATIVE (AFU_ORTHOLOGUE AFUA_6G07600)-RELATED"/>
    <property type="match status" value="1"/>
</dbReference>
<keyword evidence="3" id="KW-1185">Reference proteome</keyword>
<evidence type="ECO:0000313" key="2">
    <source>
        <dbReference type="EMBL" id="RVU18369.1"/>
    </source>
</evidence>